<evidence type="ECO:0000313" key="2">
    <source>
        <dbReference type="Proteomes" id="UP000316270"/>
    </source>
</evidence>
<dbReference type="EMBL" id="CP042204">
    <property type="protein sequence ID" value="QDS78203.1"/>
    <property type="molecule type" value="Genomic_DNA"/>
</dbReference>
<keyword evidence="2" id="KW-1185">Reference proteome</keyword>
<sequence>MASYIVTNVIHKVLTGQIELKNNGRTHQARVMVDKGIAGLTIEKASSQDHKLHFVKRMSAELIKKIEEVEDKLRNQWGCQLTRLADENEALRKLSGLLLFDPIPRMPAIIELNRCAPKATTDSREAITSL</sequence>
<dbReference type="Proteomes" id="UP000316270">
    <property type="component" value="Chromosome 20"/>
</dbReference>
<evidence type="ECO:0000313" key="1">
    <source>
        <dbReference type="EMBL" id="QDS78203.1"/>
    </source>
</evidence>
<gene>
    <name evidence="1" type="ORF">FKW77_000556</name>
</gene>
<organism evidence="1 2">
    <name type="scientific">Venturia effusa</name>
    <dbReference type="NCBI Taxonomy" id="50376"/>
    <lineage>
        <taxon>Eukaryota</taxon>
        <taxon>Fungi</taxon>
        <taxon>Dikarya</taxon>
        <taxon>Ascomycota</taxon>
        <taxon>Pezizomycotina</taxon>
        <taxon>Dothideomycetes</taxon>
        <taxon>Pleosporomycetidae</taxon>
        <taxon>Venturiales</taxon>
        <taxon>Venturiaceae</taxon>
        <taxon>Venturia</taxon>
    </lineage>
</organism>
<reference evidence="1 2" key="1">
    <citation type="submission" date="2019-07" db="EMBL/GenBank/DDBJ databases">
        <title>Finished genome of Venturia effusa.</title>
        <authorList>
            <person name="Young C.A."/>
            <person name="Cox M.P."/>
            <person name="Ganley A.R.D."/>
            <person name="David W.J."/>
        </authorList>
    </citation>
    <scope>NUCLEOTIDE SEQUENCE [LARGE SCALE GENOMIC DNA]</scope>
    <source>
        <strain evidence="2">albino</strain>
    </source>
</reference>
<name>A0A517LRI0_9PEZI</name>
<protein>
    <submittedName>
        <fullName evidence="1">Uncharacterized protein</fullName>
    </submittedName>
</protein>
<dbReference type="AlphaFoldDB" id="A0A517LRI0"/>
<proteinExistence type="predicted"/>
<accession>A0A517LRI0</accession>